<sequence>MEKDVLVVLIMGITVILVAVWISADFCVYRKRKRDAREKKIYKFYHYGRRKRLAFPQIKNTDTIKKPEPMRETKKRPWKKVMGLFRQQKTRDALSKVGHSTSLHKSSTLEMTSSSVSDCISENYQSVSPDTISEGINQQQNQTKVFKLSESILKRNSITPSDILTPNRMALSPIEMQSVFSVKEDATLYSSDFDEHSLSSDISNSSGSSVVGSIKTINELETAKLTENKA</sequence>
<name>A0A6J8E2E5_MYTCO</name>
<keyword evidence="3" id="KW-1185">Reference proteome</keyword>
<reference evidence="2 3" key="1">
    <citation type="submission" date="2020-06" db="EMBL/GenBank/DDBJ databases">
        <authorList>
            <person name="Li R."/>
            <person name="Bekaert M."/>
        </authorList>
    </citation>
    <scope>NUCLEOTIDE SEQUENCE [LARGE SCALE GENOMIC DNA]</scope>
    <source>
        <strain evidence="3">wild</strain>
    </source>
</reference>
<keyword evidence="1" id="KW-0812">Transmembrane</keyword>
<proteinExistence type="predicted"/>
<dbReference type="Proteomes" id="UP000507470">
    <property type="component" value="Unassembled WGS sequence"/>
</dbReference>
<evidence type="ECO:0000313" key="2">
    <source>
        <dbReference type="EMBL" id="CAC5414979.1"/>
    </source>
</evidence>
<organism evidence="2 3">
    <name type="scientific">Mytilus coruscus</name>
    <name type="common">Sea mussel</name>
    <dbReference type="NCBI Taxonomy" id="42192"/>
    <lineage>
        <taxon>Eukaryota</taxon>
        <taxon>Metazoa</taxon>
        <taxon>Spiralia</taxon>
        <taxon>Lophotrochozoa</taxon>
        <taxon>Mollusca</taxon>
        <taxon>Bivalvia</taxon>
        <taxon>Autobranchia</taxon>
        <taxon>Pteriomorphia</taxon>
        <taxon>Mytilida</taxon>
        <taxon>Mytiloidea</taxon>
        <taxon>Mytilidae</taxon>
        <taxon>Mytilinae</taxon>
        <taxon>Mytilus</taxon>
    </lineage>
</organism>
<feature type="transmembrane region" description="Helical" evidence="1">
    <location>
        <begin position="6"/>
        <end position="29"/>
    </location>
</feature>
<evidence type="ECO:0000256" key="1">
    <source>
        <dbReference type="SAM" id="Phobius"/>
    </source>
</evidence>
<accession>A0A6J8E2E5</accession>
<dbReference type="EMBL" id="CACVKT020008362">
    <property type="protein sequence ID" value="CAC5414979.1"/>
    <property type="molecule type" value="Genomic_DNA"/>
</dbReference>
<keyword evidence="1" id="KW-1133">Transmembrane helix</keyword>
<keyword evidence="1" id="KW-0472">Membrane</keyword>
<evidence type="ECO:0000313" key="3">
    <source>
        <dbReference type="Proteomes" id="UP000507470"/>
    </source>
</evidence>
<gene>
    <name evidence="2" type="ORF">MCOR_47706</name>
</gene>
<protein>
    <submittedName>
        <fullName evidence="2">Uncharacterized protein</fullName>
    </submittedName>
</protein>
<dbReference type="AlphaFoldDB" id="A0A6J8E2E5"/>